<dbReference type="AlphaFoldDB" id="A0A1H3QVA5"/>
<dbReference type="STRING" id="589385.SAMN05421504_11091"/>
<dbReference type="PANTHER" id="PTHR30055:SF234">
    <property type="entry name" value="HTH-TYPE TRANSCRIPTIONAL REGULATOR BETI"/>
    <property type="match status" value="1"/>
</dbReference>
<dbReference type="PRINTS" id="PR00455">
    <property type="entry name" value="HTHTETR"/>
</dbReference>
<dbReference type="InterPro" id="IPR050109">
    <property type="entry name" value="HTH-type_TetR-like_transc_reg"/>
</dbReference>
<dbReference type="GO" id="GO:0000976">
    <property type="term" value="F:transcription cis-regulatory region binding"/>
    <property type="evidence" value="ECO:0007669"/>
    <property type="project" value="TreeGrafter"/>
</dbReference>
<evidence type="ECO:0000313" key="6">
    <source>
        <dbReference type="EMBL" id="SDZ17001.1"/>
    </source>
</evidence>
<dbReference type="InterPro" id="IPR023772">
    <property type="entry name" value="DNA-bd_HTH_TetR-type_CS"/>
</dbReference>
<proteinExistence type="predicted"/>
<evidence type="ECO:0000256" key="2">
    <source>
        <dbReference type="ARBA" id="ARBA00023125"/>
    </source>
</evidence>
<keyword evidence="3" id="KW-0804">Transcription</keyword>
<feature type="domain" description="HTH tetR-type" evidence="5">
    <location>
        <begin position="6"/>
        <end position="66"/>
    </location>
</feature>
<accession>A0A1H3QVA5</accession>
<feature type="DNA-binding region" description="H-T-H motif" evidence="4">
    <location>
        <begin position="29"/>
        <end position="48"/>
    </location>
</feature>
<evidence type="ECO:0000256" key="4">
    <source>
        <dbReference type="PROSITE-ProRule" id="PRU00335"/>
    </source>
</evidence>
<dbReference type="Gene3D" id="1.10.357.10">
    <property type="entry name" value="Tetracycline Repressor, domain 2"/>
    <property type="match status" value="1"/>
</dbReference>
<evidence type="ECO:0000313" key="7">
    <source>
        <dbReference type="Proteomes" id="UP000199515"/>
    </source>
</evidence>
<dbReference type="Pfam" id="PF00440">
    <property type="entry name" value="TetR_N"/>
    <property type="match status" value="1"/>
</dbReference>
<dbReference type="Proteomes" id="UP000199515">
    <property type="component" value="Unassembled WGS sequence"/>
</dbReference>
<dbReference type="PANTHER" id="PTHR30055">
    <property type="entry name" value="HTH-TYPE TRANSCRIPTIONAL REGULATOR RUTR"/>
    <property type="match status" value="1"/>
</dbReference>
<dbReference type="RefSeq" id="WP_091297076.1">
    <property type="nucleotide sequence ID" value="NZ_FNON01000010.1"/>
</dbReference>
<keyword evidence="2 4" id="KW-0238">DNA-binding</keyword>
<organism evidence="6 7">
    <name type="scientific">Amycolatopsis xylanica</name>
    <dbReference type="NCBI Taxonomy" id="589385"/>
    <lineage>
        <taxon>Bacteria</taxon>
        <taxon>Bacillati</taxon>
        <taxon>Actinomycetota</taxon>
        <taxon>Actinomycetes</taxon>
        <taxon>Pseudonocardiales</taxon>
        <taxon>Pseudonocardiaceae</taxon>
        <taxon>Amycolatopsis</taxon>
    </lineage>
</organism>
<dbReference type="SUPFAM" id="SSF46689">
    <property type="entry name" value="Homeodomain-like"/>
    <property type="match status" value="1"/>
</dbReference>
<sequence length="228" mass="24966">MPEPSKDRADRILDAAASLLIRYGYRKVTVEDVARQAGIGKGTVYLHWRTKEKLFEAVILRGYIELAGELLDRVREDPAEVVPHRFLRASYLATMRRPLMLALLTGDSSELLGSLKRDSSYQAQETVVGDRFATMMAERGLIRPDVPHVQFALQAVGAGFYLVDNVSEDGSGLTLEAKADLLAYTVRSAFEPAEPADPASVASTAAELVTLLEGLLSIYHKGIYAEPG</sequence>
<dbReference type="OrthoDB" id="3682047at2"/>
<dbReference type="InterPro" id="IPR009057">
    <property type="entry name" value="Homeodomain-like_sf"/>
</dbReference>
<name>A0A1H3QVA5_9PSEU</name>
<protein>
    <submittedName>
        <fullName evidence="6">DNA-binding transcriptional regulator, AcrR family</fullName>
    </submittedName>
</protein>
<keyword evidence="7" id="KW-1185">Reference proteome</keyword>
<reference evidence="6 7" key="1">
    <citation type="submission" date="2016-10" db="EMBL/GenBank/DDBJ databases">
        <authorList>
            <person name="de Groot N.N."/>
        </authorList>
    </citation>
    <scope>NUCLEOTIDE SEQUENCE [LARGE SCALE GENOMIC DNA]</scope>
    <source>
        <strain evidence="6 7">CPCC 202699</strain>
    </source>
</reference>
<dbReference type="PROSITE" id="PS50977">
    <property type="entry name" value="HTH_TETR_2"/>
    <property type="match status" value="1"/>
</dbReference>
<dbReference type="PROSITE" id="PS01081">
    <property type="entry name" value="HTH_TETR_1"/>
    <property type="match status" value="1"/>
</dbReference>
<evidence type="ECO:0000256" key="3">
    <source>
        <dbReference type="ARBA" id="ARBA00023163"/>
    </source>
</evidence>
<gene>
    <name evidence="6" type="ORF">SAMN05421504_11091</name>
</gene>
<dbReference type="GO" id="GO:0003700">
    <property type="term" value="F:DNA-binding transcription factor activity"/>
    <property type="evidence" value="ECO:0007669"/>
    <property type="project" value="TreeGrafter"/>
</dbReference>
<evidence type="ECO:0000256" key="1">
    <source>
        <dbReference type="ARBA" id="ARBA00023015"/>
    </source>
</evidence>
<dbReference type="InterPro" id="IPR001647">
    <property type="entry name" value="HTH_TetR"/>
</dbReference>
<dbReference type="EMBL" id="FNON01000010">
    <property type="protein sequence ID" value="SDZ17001.1"/>
    <property type="molecule type" value="Genomic_DNA"/>
</dbReference>
<evidence type="ECO:0000259" key="5">
    <source>
        <dbReference type="PROSITE" id="PS50977"/>
    </source>
</evidence>
<keyword evidence="1" id="KW-0805">Transcription regulation</keyword>